<reference evidence="9 10" key="1">
    <citation type="submission" date="2019-12" db="EMBL/GenBank/DDBJ databases">
        <title>Spirosoma sp. HMF4905 genome sequencing and assembly.</title>
        <authorList>
            <person name="Kang H."/>
            <person name="Cha I."/>
            <person name="Kim H."/>
            <person name="Joh K."/>
        </authorList>
    </citation>
    <scope>NUCLEOTIDE SEQUENCE [LARGE SCALE GENOMIC DNA]</scope>
    <source>
        <strain evidence="9 10">HMF4905</strain>
    </source>
</reference>
<dbReference type="InterPro" id="IPR039420">
    <property type="entry name" value="WalR-like"/>
</dbReference>
<dbReference type="InterPro" id="IPR007492">
    <property type="entry name" value="LytTR_DNA-bd_dom"/>
</dbReference>
<dbReference type="GO" id="GO:0005829">
    <property type="term" value="C:cytosol"/>
    <property type="evidence" value="ECO:0007669"/>
    <property type="project" value="TreeGrafter"/>
</dbReference>
<keyword evidence="5" id="KW-0804">Transcription</keyword>
<dbReference type="PROSITE" id="PS50110">
    <property type="entry name" value="RESPONSE_REGULATORY"/>
    <property type="match status" value="1"/>
</dbReference>
<keyword evidence="4" id="KW-0238">DNA-binding</keyword>
<comment type="caution">
    <text evidence="9">The sequence shown here is derived from an EMBL/GenBank/DDBJ whole genome shotgun (WGS) entry which is preliminary data.</text>
</comment>
<dbReference type="SUPFAM" id="SSF52172">
    <property type="entry name" value="CheY-like"/>
    <property type="match status" value="1"/>
</dbReference>
<dbReference type="PANTHER" id="PTHR48111:SF1">
    <property type="entry name" value="TWO-COMPONENT RESPONSE REGULATOR ORR33"/>
    <property type="match status" value="1"/>
</dbReference>
<dbReference type="Pfam" id="PF00072">
    <property type="entry name" value="Response_reg"/>
    <property type="match status" value="1"/>
</dbReference>
<dbReference type="AlphaFoldDB" id="A0A7K1SH74"/>
<protein>
    <submittedName>
        <fullName evidence="9">Response regulator</fullName>
    </submittedName>
</protein>
<evidence type="ECO:0000256" key="1">
    <source>
        <dbReference type="ARBA" id="ARBA00022553"/>
    </source>
</evidence>
<keyword evidence="1 6" id="KW-0597">Phosphoprotein</keyword>
<dbReference type="EMBL" id="WPIN01000009">
    <property type="protein sequence ID" value="MVM33113.1"/>
    <property type="molecule type" value="Genomic_DNA"/>
</dbReference>
<evidence type="ECO:0000256" key="6">
    <source>
        <dbReference type="PROSITE-ProRule" id="PRU00169"/>
    </source>
</evidence>
<feature type="domain" description="Response regulatory" evidence="7">
    <location>
        <begin position="8"/>
        <end position="123"/>
    </location>
</feature>
<proteinExistence type="predicted"/>
<dbReference type="InterPro" id="IPR001789">
    <property type="entry name" value="Sig_transdc_resp-reg_receiver"/>
</dbReference>
<dbReference type="Gene3D" id="3.40.50.2300">
    <property type="match status" value="1"/>
</dbReference>
<dbReference type="SMART" id="SM00448">
    <property type="entry name" value="REC"/>
    <property type="match status" value="1"/>
</dbReference>
<keyword evidence="10" id="KW-1185">Reference proteome</keyword>
<dbReference type="GO" id="GO:0000156">
    <property type="term" value="F:phosphorelay response regulator activity"/>
    <property type="evidence" value="ECO:0007669"/>
    <property type="project" value="TreeGrafter"/>
</dbReference>
<evidence type="ECO:0000256" key="5">
    <source>
        <dbReference type="ARBA" id="ARBA00023163"/>
    </source>
</evidence>
<evidence type="ECO:0000313" key="10">
    <source>
        <dbReference type="Proteomes" id="UP000436006"/>
    </source>
</evidence>
<gene>
    <name evidence="9" type="ORF">GO755_23935</name>
</gene>
<evidence type="ECO:0000259" key="7">
    <source>
        <dbReference type="PROSITE" id="PS50110"/>
    </source>
</evidence>
<dbReference type="Proteomes" id="UP000436006">
    <property type="component" value="Unassembled WGS sequence"/>
</dbReference>
<dbReference type="CDD" id="cd17534">
    <property type="entry name" value="REC_DC-like"/>
    <property type="match status" value="1"/>
</dbReference>
<evidence type="ECO:0000256" key="3">
    <source>
        <dbReference type="ARBA" id="ARBA00023015"/>
    </source>
</evidence>
<dbReference type="GO" id="GO:0000976">
    <property type="term" value="F:transcription cis-regulatory region binding"/>
    <property type="evidence" value="ECO:0007669"/>
    <property type="project" value="TreeGrafter"/>
</dbReference>
<dbReference type="InterPro" id="IPR011006">
    <property type="entry name" value="CheY-like_superfamily"/>
</dbReference>
<dbReference type="GO" id="GO:0006355">
    <property type="term" value="P:regulation of DNA-templated transcription"/>
    <property type="evidence" value="ECO:0007669"/>
    <property type="project" value="TreeGrafter"/>
</dbReference>
<feature type="domain" description="HTH LytTR-type" evidence="8">
    <location>
        <begin position="160"/>
        <end position="229"/>
    </location>
</feature>
<keyword evidence="3" id="KW-0805">Transcription regulation</keyword>
<evidence type="ECO:0000313" key="9">
    <source>
        <dbReference type="EMBL" id="MVM33113.1"/>
    </source>
</evidence>
<organism evidence="9 10">
    <name type="scientific">Spirosoma arboris</name>
    <dbReference type="NCBI Taxonomy" id="2682092"/>
    <lineage>
        <taxon>Bacteria</taxon>
        <taxon>Pseudomonadati</taxon>
        <taxon>Bacteroidota</taxon>
        <taxon>Cytophagia</taxon>
        <taxon>Cytophagales</taxon>
        <taxon>Cytophagaceae</taxon>
        <taxon>Spirosoma</taxon>
    </lineage>
</organism>
<dbReference type="RefSeq" id="WP_157587825.1">
    <property type="nucleotide sequence ID" value="NZ_WPIN01000009.1"/>
</dbReference>
<feature type="modified residue" description="4-aspartylphosphate" evidence="6">
    <location>
        <position position="58"/>
    </location>
</feature>
<dbReference type="PROSITE" id="PS50930">
    <property type="entry name" value="HTH_LYTTR"/>
    <property type="match status" value="1"/>
</dbReference>
<keyword evidence="2" id="KW-0902">Two-component regulatory system</keyword>
<accession>A0A7K1SH74</accession>
<dbReference type="Pfam" id="PF04397">
    <property type="entry name" value="LytTR"/>
    <property type="match status" value="1"/>
</dbReference>
<dbReference type="SMART" id="SM00850">
    <property type="entry name" value="LytTR"/>
    <property type="match status" value="1"/>
</dbReference>
<dbReference type="GO" id="GO:0032993">
    <property type="term" value="C:protein-DNA complex"/>
    <property type="evidence" value="ECO:0007669"/>
    <property type="project" value="TreeGrafter"/>
</dbReference>
<sequence>MNPGERVKILIIEDEPILAMELSDNLEEEGYDVVGTANNGRKALDLFKRQSVDLLLCDINIKGDWDGIQTIHHLTAERPVPVIYLTALTDRQTLERAKQTYPAAYVTKPYQLHSLRTTIELAIYNFTVRAVAISATPPIPASSGRDPLGREVILQINNYLFIKQNNQFVKVNLSDLLYLEADNIYTNLFTNGRKYVLRLTLSGVLERINQPDLVRIHRSYAVNINKVESFNEAEVRVGQQLISLSRTHKDEFWRHFLHR</sequence>
<name>A0A7K1SH74_9BACT</name>
<evidence type="ECO:0000256" key="2">
    <source>
        <dbReference type="ARBA" id="ARBA00023012"/>
    </source>
</evidence>
<evidence type="ECO:0000256" key="4">
    <source>
        <dbReference type="ARBA" id="ARBA00023125"/>
    </source>
</evidence>
<dbReference type="Gene3D" id="2.40.50.1020">
    <property type="entry name" value="LytTr DNA-binding domain"/>
    <property type="match status" value="1"/>
</dbReference>
<dbReference type="PANTHER" id="PTHR48111">
    <property type="entry name" value="REGULATOR OF RPOS"/>
    <property type="match status" value="1"/>
</dbReference>
<evidence type="ECO:0000259" key="8">
    <source>
        <dbReference type="PROSITE" id="PS50930"/>
    </source>
</evidence>